<dbReference type="Proteomes" id="UP000322521">
    <property type="component" value="Unassembled WGS sequence"/>
</dbReference>
<evidence type="ECO:0000259" key="2">
    <source>
        <dbReference type="Pfam" id="PF12245"/>
    </source>
</evidence>
<evidence type="ECO:0000259" key="3">
    <source>
        <dbReference type="Pfam" id="PF13750"/>
    </source>
</evidence>
<accession>A0A5M9NXQ7</accession>
<evidence type="ECO:0000313" key="6">
    <source>
        <dbReference type="Proteomes" id="UP000322521"/>
    </source>
</evidence>
<evidence type="ECO:0000313" key="5">
    <source>
        <dbReference type="EMBL" id="KAA8675660.1"/>
    </source>
</evidence>
<keyword evidence="1" id="KW-0732">Signal</keyword>
<dbReference type="RefSeq" id="WP_086714942.1">
    <property type="nucleotide sequence ID" value="NZ_AP025494.1"/>
</dbReference>
<dbReference type="OrthoDB" id="5830493at2"/>
<dbReference type="Pfam" id="PF13752">
    <property type="entry name" value="DUF4165"/>
    <property type="match status" value="1"/>
</dbReference>
<dbReference type="EMBL" id="VXJS01000007">
    <property type="protein sequence ID" value="KAA8675660.1"/>
    <property type="molecule type" value="Genomic_DNA"/>
</dbReference>
<organism evidence="5 6">
    <name type="scientific">Vibrio gigantis</name>
    <dbReference type="NCBI Taxonomy" id="296199"/>
    <lineage>
        <taxon>Bacteria</taxon>
        <taxon>Pseudomonadati</taxon>
        <taxon>Pseudomonadota</taxon>
        <taxon>Gammaproteobacteria</taxon>
        <taxon>Vibrionales</taxon>
        <taxon>Vibrionaceae</taxon>
        <taxon>Vibrio</taxon>
    </lineage>
</organism>
<comment type="caution">
    <text evidence="5">The sequence shown here is derived from an EMBL/GenBank/DDBJ whole genome shotgun (WGS) entry which is preliminary data.</text>
</comment>
<dbReference type="InterPro" id="IPR025429">
    <property type="entry name" value="DUF4165"/>
</dbReference>
<evidence type="ECO:0000256" key="1">
    <source>
        <dbReference type="SAM" id="SignalP"/>
    </source>
</evidence>
<evidence type="ECO:0000259" key="4">
    <source>
        <dbReference type="Pfam" id="PF13752"/>
    </source>
</evidence>
<protein>
    <submittedName>
        <fullName evidence="5">DUF4165 domain-containing protein</fullName>
    </submittedName>
</protein>
<name>A0A5M9NXQ7_9VIBR</name>
<dbReference type="AlphaFoldDB" id="A0A5M9NXQ7"/>
<sequence length="802" mass="89437">MKTKLKLSLMTMILGLTNAPIASAALEQVSFTDTSGNPKNVDGRELNMVNIRDTLTLKISSGLDRKIRVRLQHGTGLVESQLTNVINIHDRLNIDGKDFYGKEVILSKVPQNEGEYTVVVEYLDLTNAVVSTESYTFVQDTIKPVISGQFVHILNAWYGNINNFGHTGTTKQLEVSGVSDNNGISRARYWVKQPDGSKKYKDVEYNLERKTVIVAGNIAATTGAGLVPAPGYYQFGIDVYDTSGNVSTLARSSHMDFTCPATSSNKIEVRNAQSGVWEPYYSGMTIYSNPVSIRYGRLLSQFATNASPYGWKKLNHMVSNTDSTYAYFQPTINYPQMYSYFHFFSESGHVCSTYYYRDLNFSLAPGVHKAPKYTGVWHKNSLSNQWITNESPRTNIPYTINAVRVFVEPRSYRQKLTITSGGSCYVNPGATSCDISTNYVYATGRGYIPYSIFTAKEDGSMSIHGGYLYTYWDFNRIAIRSIHYDRSAQTIKMQTYDADTVFDWRSYMWRYSSISATANIGAGPQDIPVSHTNQIDLQTYDFSFDVSDLDVEMNVPFAFKVIDSFGNETNRVETFTIDTVKPKIQVKYSGEALPEVLSDIRDLEIHLEDFTEAVPTSVQLLGSDAEENVYLAVLSHGDGLFSVAKPKIFPTLNYEAGERYRLIITAEDEQKNVQSKEITFGYEPDNLIVVEAQPYVPANQALYDVSSNALARIYTEDPLTMEGGQRATGPQTAEISNRKDSDFAISIVSDSGVVNVLPGETKAVMVDLGPAGDLLEVEVFPSERMEGEAQFMFSIPSLSSIY</sequence>
<reference evidence="5 6" key="1">
    <citation type="submission" date="2019-09" db="EMBL/GenBank/DDBJ databases">
        <title>Draft genome sequence of various Type strains from the CCUG.</title>
        <authorList>
            <person name="Pineiro-Iglesias B."/>
            <person name="Tunovic T."/>
            <person name="Unosson C."/>
            <person name="Inganas E."/>
            <person name="Ohlen M."/>
            <person name="Cardew S."/>
            <person name="Jensie-Markopoulos S."/>
            <person name="Salva-Serra F."/>
            <person name="Jaen-Luchoro D."/>
            <person name="Karlsson R."/>
            <person name="Svensson-Stadler L."/>
            <person name="Chun J."/>
            <person name="Moore E."/>
        </authorList>
    </citation>
    <scope>NUCLEOTIDE SEQUENCE [LARGE SCALE GENOMIC DNA]</scope>
    <source>
        <strain evidence="5 6">CCUG 56969T</strain>
    </source>
</reference>
<keyword evidence="6" id="KW-1185">Reference proteome</keyword>
<feature type="domain" description="Ig-like" evidence="3">
    <location>
        <begin position="539"/>
        <end position="691"/>
    </location>
</feature>
<feature type="domain" description="DUF4165" evidence="4">
    <location>
        <begin position="23"/>
        <end position="141"/>
    </location>
</feature>
<dbReference type="InterPro" id="IPR022038">
    <property type="entry name" value="Ig-like_bact"/>
</dbReference>
<dbReference type="Pfam" id="PF13750">
    <property type="entry name" value="Big_3_3"/>
    <property type="match status" value="1"/>
</dbReference>
<dbReference type="Pfam" id="PF12245">
    <property type="entry name" value="Big_3_2"/>
    <property type="match status" value="1"/>
</dbReference>
<feature type="domain" description="Ig-like" evidence="2">
    <location>
        <begin position="167"/>
        <end position="256"/>
    </location>
</feature>
<gene>
    <name evidence="5" type="ORF">F4W18_13640</name>
</gene>
<feature type="chain" id="PRO_5024274315" evidence="1">
    <location>
        <begin position="25"/>
        <end position="802"/>
    </location>
</feature>
<feature type="signal peptide" evidence="1">
    <location>
        <begin position="1"/>
        <end position="24"/>
    </location>
</feature>
<proteinExistence type="predicted"/>